<proteinExistence type="inferred from homology"/>
<reference evidence="11" key="1">
    <citation type="submission" date="2019-04" db="EMBL/GenBank/DDBJ databases">
        <title>Draft genome sequence of Pseudonocardiaceae bacterium SL3-2-4.</title>
        <authorList>
            <person name="Ningsih F."/>
            <person name="Yokota A."/>
            <person name="Sakai Y."/>
            <person name="Nanatani K."/>
            <person name="Yabe S."/>
            <person name="Oetari A."/>
            <person name="Sjamsuridzal W."/>
        </authorList>
    </citation>
    <scope>NUCLEOTIDE SEQUENCE [LARGE SCALE GENOMIC DNA]</scope>
    <source>
        <strain evidence="11">SL3-2-4</strain>
    </source>
</reference>
<organism evidence="10 11">
    <name type="scientific">Gandjariella thermophila</name>
    <dbReference type="NCBI Taxonomy" id="1931992"/>
    <lineage>
        <taxon>Bacteria</taxon>
        <taxon>Bacillati</taxon>
        <taxon>Actinomycetota</taxon>
        <taxon>Actinomycetes</taxon>
        <taxon>Pseudonocardiales</taxon>
        <taxon>Pseudonocardiaceae</taxon>
        <taxon>Gandjariella</taxon>
    </lineage>
</organism>
<evidence type="ECO:0000256" key="5">
    <source>
        <dbReference type="ARBA" id="ARBA00022842"/>
    </source>
</evidence>
<accession>A0A4D4J8D6</accession>
<keyword evidence="11" id="KW-1185">Reference proteome</keyword>
<evidence type="ECO:0000256" key="4">
    <source>
        <dbReference type="ARBA" id="ARBA00022801"/>
    </source>
</evidence>
<dbReference type="GO" id="GO:0046081">
    <property type="term" value="P:dUTP catabolic process"/>
    <property type="evidence" value="ECO:0007669"/>
    <property type="project" value="InterPro"/>
</dbReference>
<dbReference type="InterPro" id="IPR033704">
    <property type="entry name" value="dUTPase_trimeric"/>
</dbReference>
<name>A0A4D4J8D6_9PSEU</name>
<comment type="pathway">
    <text evidence="8">Pyrimidine metabolism; dUMP biosynthesis; dUMP from dCTP (dUTP route): step 2/2.</text>
</comment>
<sequence length="154" mass="16175">MASVEVLLSRLDPGIPPPSYARTGDAGADLVTTEDVVIEPGERVVVGTGIAIALPAGYAGFVHPRSGLAARVGLSVVNTPGTIDAGYRGEIRVCLVNHDLREPVVLRRGDRIAQLVVQRVEHAVFREVDELPDSARGAGGYGSTGGHEMLAEKE</sequence>
<feature type="binding site" evidence="8">
    <location>
        <begin position="82"/>
        <end position="84"/>
    </location>
    <ligand>
        <name>substrate</name>
    </ligand>
</feature>
<dbReference type="GO" id="GO:0006226">
    <property type="term" value="P:dUMP biosynthetic process"/>
    <property type="evidence" value="ECO:0007669"/>
    <property type="project" value="UniProtKB-UniRule"/>
</dbReference>
<comment type="similarity">
    <text evidence="2 8">Belongs to the dUTPase family.</text>
</comment>
<evidence type="ECO:0000256" key="3">
    <source>
        <dbReference type="ARBA" id="ARBA00022723"/>
    </source>
</evidence>
<dbReference type="PANTHER" id="PTHR11241">
    <property type="entry name" value="DEOXYURIDINE 5'-TRIPHOSPHATE NUCLEOTIDOHYDROLASE"/>
    <property type="match status" value="1"/>
</dbReference>
<gene>
    <name evidence="8 10" type="primary">dut</name>
    <name evidence="10" type="ORF">GTS_45540</name>
</gene>
<feature type="binding site" evidence="8">
    <location>
        <position position="78"/>
    </location>
    <ligand>
        <name>substrate</name>
    </ligand>
</feature>
<dbReference type="HAMAP" id="MF_00116">
    <property type="entry name" value="dUTPase_bact"/>
    <property type="match status" value="1"/>
</dbReference>
<dbReference type="EC" id="3.6.1.23" evidence="8"/>
<evidence type="ECO:0000256" key="2">
    <source>
        <dbReference type="ARBA" id="ARBA00006581"/>
    </source>
</evidence>
<dbReference type="GO" id="GO:0000287">
    <property type="term" value="F:magnesium ion binding"/>
    <property type="evidence" value="ECO:0007669"/>
    <property type="project" value="UniProtKB-UniRule"/>
</dbReference>
<keyword evidence="4 8" id="KW-0378">Hydrolase</keyword>
<dbReference type="FunFam" id="2.70.40.10:FF:000008">
    <property type="entry name" value="Deoxyuridine 5'-triphosphate nucleotidohydrolase"/>
    <property type="match status" value="1"/>
</dbReference>
<dbReference type="EMBL" id="BJFL01000031">
    <property type="protein sequence ID" value="GDY32921.1"/>
    <property type="molecule type" value="Genomic_DNA"/>
</dbReference>
<keyword evidence="5 8" id="KW-0460">Magnesium</keyword>
<comment type="caution">
    <text evidence="8">Lacks conserved residue(s) required for the propagation of feature annotation.</text>
</comment>
<dbReference type="NCBIfam" id="NF001862">
    <property type="entry name" value="PRK00601.1"/>
    <property type="match status" value="1"/>
</dbReference>
<dbReference type="OrthoDB" id="9809956at2"/>
<evidence type="ECO:0000259" key="9">
    <source>
        <dbReference type="Pfam" id="PF00692"/>
    </source>
</evidence>
<dbReference type="RefSeq" id="WP_137815912.1">
    <property type="nucleotide sequence ID" value="NZ_BJFL01000031.1"/>
</dbReference>
<dbReference type="Proteomes" id="UP000298860">
    <property type="component" value="Unassembled WGS sequence"/>
</dbReference>
<comment type="function">
    <text evidence="8">This enzyme is involved in nucleotide metabolism: it produces dUMP, the immediate precursor of thymidine nucleotides and it decreases the intracellular concentration of dUTP so that uracil cannot be incorporated into DNA.</text>
</comment>
<dbReference type="InterPro" id="IPR036157">
    <property type="entry name" value="dUTPase-like_sf"/>
</dbReference>
<comment type="cofactor">
    <cofactor evidence="1 8">
        <name>Mg(2+)</name>
        <dbReference type="ChEBI" id="CHEBI:18420"/>
    </cofactor>
</comment>
<evidence type="ECO:0000256" key="7">
    <source>
        <dbReference type="ARBA" id="ARBA00047686"/>
    </source>
</evidence>
<dbReference type="PANTHER" id="PTHR11241:SF0">
    <property type="entry name" value="DEOXYURIDINE 5'-TRIPHOSPHATE NUCLEOTIDOHYDROLASE"/>
    <property type="match status" value="1"/>
</dbReference>
<keyword evidence="6 8" id="KW-0546">Nucleotide metabolism</keyword>
<comment type="catalytic activity">
    <reaction evidence="7 8">
        <text>dUTP + H2O = dUMP + diphosphate + H(+)</text>
        <dbReference type="Rhea" id="RHEA:10248"/>
        <dbReference type="ChEBI" id="CHEBI:15377"/>
        <dbReference type="ChEBI" id="CHEBI:15378"/>
        <dbReference type="ChEBI" id="CHEBI:33019"/>
        <dbReference type="ChEBI" id="CHEBI:61555"/>
        <dbReference type="ChEBI" id="CHEBI:246422"/>
        <dbReference type="EC" id="3.6.1.23"/>
    </reaction>
</comment>
<dbReference type="AlphaFoldDB" id="A0A4D4J8D6"/>
<evidence type="ECO:0000313" key="10">
    <source>
        <dbReference type="EMBL" id="GDY32921.1"/>
    </source>
</evidence>
<dbReference type="UniPathway" id="UPA00610">
    <property type="reaction ID" value="UER00666"/>
</dbReference>
<dbReference type="CDD" id="cd07557">
    <property type="entry name" value="trimeric_dUTPase"/>
    <property type="match status" value="1"/>
</dbReference>
<evidence type="ECO:0000256" key="6">
    <source>
        <dbReference type="ARBA" id="ARBA00023080"/>
    </source>
</evidence>
<feature type="binding site" evidence="8">
    <location>
        <begin position="65"/>
        <end position="67"/>
    </location>
    <ligand>
        <name>substrate</name>
    </ligand>
</feature>
<keyword evidence="3 8" id="KW-0479">Metal-binding</keyword>
<evidence type="ECO:0000256" key="8">
    <source>
        <dbReference type="HAMAP-Rule" id="MF_00116"/>
    </source>
</evidence>
<dbReference type="InterPro" id="IPR029054">
    <property type="entry name" value="dUTPase-like"/>
</dbReference>
<feature type="domain" description="dUTPase-like" evidence="9">
    <location>
        <begin position="18"/>
        <end position="145"/>
    </location>
</feature>
<dbReference type="NCBIfam" id="TIGR00576">
    <property type="entry name" value="dut"/>
    <property type="match status" value="1"/>
</dbReference>
<evidence type="ECO:0000313" key="11">
    <source>
        <dbReference type="Proteomes" id="UP000298860"/>
    </source>
</evidence>
<comment type="caution">
    <text evidence="10">The sequence shown here is derived from an EMBL/GenBank/DDBJ whole genome shotgun (WGS) entry which is preliminary data.</text>
</comment>
<dbReference type="GO" id="GO:0004170">
    <property type="term" value="F:dUTP diphosphatase activity"/>
    <property type="evidence" value="ECO:0007669"/>
    <property type="project" value="UniProtKB-UniRule"/>
</dbReference>
<protein>
    <recommendedName>
        <fullName evidence="8">Deoxyuridine 5'-triphosphate nucleotidohydrolase</fullName>
        <shortName evidence="8">dUTPase</shortName>
        <ecNumber evidence="8">3.6.1.23</ecNumber>
    </recommendedName>
    <alternativeName>
        <fullName evidence="8">dUTP pyrophosphatase</fullName>
    </alternativeName>
</protein>
<dbReference type="Pfam" id="PF00692">
    <property type="entry name" value="dUTPase"/>
    <property type="match status" value="1"/>
</dbReference>
<dbReference type="SUPFAM" id="SSF51283">
    <property type="entry name" value="dUTPase-like"/>
    <property type="match status" value="1"/>
</dbReference>
<dbReference type="Gene3D" id="2.70.40.10">
    <property type="match status" value="1"/>
</dbReference>
<dbReference type="InterPro" id="IPR008181">
    <property type="entry name" value="dUTPase"/>
</dbReference>
<evidence type="ECO:0000256" key="1">
    <source>
        <dbReference type="ARBA" id="ARBA00001946"/>
    </source>
</evidence>